<dbReference type="GO" id="GO:0009251">
    <property type="term" value="P:glucan catabolic process"/>
    <property type="evidence" value="ECO:0007669"/>
    <property type="project" value="TreeGrafter"/>
</dbReference>
<evidence type="ECO:0000256" key="1">
    <source>
        <dbReference type="ARBA" id="ARBA00000448"/>
    </source>
</evidence>
<feature type="domain" description="Glycoside hydrolase family 3 N-terminal" evidence="8">
    <location>
        <begin position="34"/>
        <end position="356"/>
    </location>
</feature>
<dbReference type="RefSeq" id="WP_321535251.1">
    <property type="nucleotide sequence ID" value="NZ_JARGDL010000004.1"/>
</dbReference>
<evidence type="ECO:0000259" key="8">
    <source>
        <dbReference type="Pfam" id="PF00933"/>
    </source>
</evidence>
<evidence type="ECO:0000256" key="4">
    <source>
        <dbReference type="ARBA" id="ARBA00022729"/>
    </source>
</evidence>
<accession>A0AAE3NZV8</accession>
<dbReference type="SUPFAM" id="SSF51445">
    <property type="entry name" value="(Trans)glycosidases"/>
    <property type="match status" value="1"/>
</dbReference>
<dbReference type="SUPFAM" id="SSF52279">
    <property type="entry name" value="Beta-D-glucan exohydrolase, C-terminal domain"/>
    <property type="match status" value="1"/>
</dbReference>
<keyword evidence="4" id="KW-0732">Signal</keyword>
<evidence type="ECO:0000256" key="7">
    <source>
        <dbReference type="RuleBase" id="RU361161"/>
    </source>
</evidence>
<dbReference type="Proteomes" id="UP001221302">
    <property type="component" value="Unassembled WGS sequence"/>
</dbReference>
<feature type="domain" description="Glycoside hydrolase family 3 C-terminal" evidence="9">
    <location>
        <begin position="393"/>
        <end position="596"/>
    </location>
</feature>
<dbReference type="Gene3D" id="3.20.20.300">
    <property type="entry name" value="Glycoside hydrolase, family 3, N-terminal domain"/>
    <property type="match status" value="1"/>
</dbReference>
<organism evidence="10 11">
    <name type="scientific">Stygiobacter electus</name>
    <dbReference type="NCBI Taxonomy" id="3032292"/>
    <lineage>
        <taxon>Bacteria</taxon>
        <taxon>Pseudomonadati</taxon>
        <taxon>Ignavibacteriota</taxon>
        <taxon>Ignavibacteria</taxon>
        <taxon>Ignavibacteriales</taxon>
        <taxon>Melioribacteraceae</taxon>
        <taxon>Stygiobacter</taxon>
    </lineage>
</organism>
<dbReference type="Pfam" id="PF00933">
    <property type="entry name" value="Glyco_hydro_3"/>
    <property type="match status" value="1"/>
</dbReference>
<dbReference type="InterPro" id="IPR017853">
    <property type="entry name" value="GH"/>
</dbReference>
<evidence type="ECO:0000313" key="11">
    <source>
        <dbReference type="Proteomes" id="UP001221302"/>
    </source>
</evidence>
<dbReference type="AlphaFoldDB" id="A0AAE3NZV8"/>
<dbReference type="InterPro" id="IPR019800">
    <property type="entry name" value="Glyco_hydro_3_AS"/>
</dbReference>
<protein>
    <recommendedName>
        <fullName evidence="3">beta-glucosidase</fullName>
        <ecNumber evidence="3">3.2.1.21</ecNumber>
    </recommendedName>
</protein>
<evidence type="ECO:0000259" key="9">
    <source>
        <dbReference type="Pfam" id="PF01915"/>
    </source>
</evidence>
<gene>
    <name evidence="10" type="ORF">P0M35_04925</name>
</gene>
<sequence length="596" mass="65263">MKNILTLILILSSFIIAQKNSIEKKVDALLSKMTIEEKIGQMTQVDLDAIKQNPDHVTKYSLGSLLCGGNTEIDDISPKGWAKAYEYYQGLALKTRLKIPILFGIDAVHGHNNVEGATIFPHNIGLGASRNEKLVEKVARITALEVKGTGMQWAFAPCVAVARNERWGRTYESFGENPELSKLLGSAAVKGLQTNNLASSTSVLASVKHYAGDGGTTNGKDQGNTECDMKTMREIYLAPYIDAIKAGAKNIMVSYSSWNGLKMHGNKYLLTDVLKKEFGFKGFLVSDWAAIDQLGKDYKEDIEKSINAGLDMIMIPNGPNQDNNYIQFIHYLKELVEEGKVPIERINDAVKRILTVKFEMNLFNNYKVDKKLTSKIGSKEHRKVARDAVRQSLVLLKNDNKVLPLSKDLKRIHVTGKAADSIGYQCGGWTISWQGNSGNVISGGTTVLQAIKNTVSKNTQITSSLDGSGAEGSDVCVVVVGEKPYAEMFGDREDLSLSKDDIATIEKAKSSGVPVVVILFSGRPMIITDQISKVDAFIAAWLPGTEGQGIADVLFGGFKPVGKLPHSWPKSMQQIPINVGDKNYDPLFPYGFGLTY</sequence>
<evidence type="ECO:0000256" key="6">
    <source>
        <dbReference type="ARBA" id="ARBA00023295"/>
    </source>
</evidence>
<dbReference type="Gene3D" id="3.40.50.1700">
    <property type="entry name" value="Glycoside hydrolase family 3 C-terminal domain"/>
    <property type="match status" value="1"/>
</dbReference>
<dbReference type="FunFam" id="3.40.50.1700:FF:000002">
    <property type="entry name" value="Glycosyl hydrolase family protein"/>
    <property type="match status" value="1"/>
</dbReference>
<dbReference type="PROSITE" id="PS00775">
    <property type="entry name" value="GLYCOSYL_HYDROL_F3"/>
    <property type="match status" value="1"/>
</dbReference>
<comment type="similarity">
    <text evidence="2 7">Belongs to the glycosyl hydrolase 3 family.</text>
</comment>
<evidence type="ECO:0000256" key="2">
    <source>
        <dbReference type="ARBA" id="ARBA00005336"/>
    </source>
</evidence>
<keyword evidence="5 7" id="KW-0378">Hydrolase</keyword>
<keyword evidence="6 7" id="KW-0326">Glycosidase</keyword>
<dbReference type="EC" id="3.2.1.21" evidence="3"/>
<keyword evidence="11" id="KW-1185">Reference proteome</keyword>
<dbReference type="InterPro" id="IPR001764">
    <property type="entry name" value="Glyco_hydro_3_N"/>
</dbReference>
<reference evidence="10" key="1">
    <citation type="submission" date="2023-03" db="EMBL/GenBank/DDBJ databases">
        <title>Stygiobacter electus gen. nov., sp. nov., facultatively anaerobic thermotolerant bacterium of the class Ignavibacteria from a well of Yessentuki mineral water deposit.</title>
        <authorList>
            <person name="Podosokorskaya O.A."/>
            <person name="Elcheninov A.G."/>
            <person name="Petrova N.F."/>
            <person name="Zavarzina D.G."/>
            <person name="Kublanov I.V."/>
            <person name="Merkel A.Y."/>
        </authorList>
    </citation>
    <scope>NUCLEOTIDE SEQUENCE</scope>
    <source>
        <strain evidence="10">09-Me</strain>
    </source>
</reference>
<name>A0AAE3NZV8_9BACT</name>
<dbReference type="InterPro" id="IPR002772">
    <property type="entry name" value="Glyco_hydro_3_C"/>
</dbReference>
<dbReference type="PRINTS" id="PR00133">
    <property type="entry name" value="GLHYDRLASE3"/>
</dbReference>
<evidence type="ECO:0000313" key="10">
    <source>
        <dbReference type="EMBL" id="MDF1611484.1"/>
    </source>
</evidence>
<evidence type="ECO:0000256" key="5">
    <source>
        <dbReference type="ARBA" id="ARBA00022801"/>
    </source>
</evidence>
<evidence type="ECO:0000256" key="3">
    <source>
        <dbReference type="ARBA" id="ARBA00012744"/>
    </source>
</evidence>
<comment type="caution">
    <text evidence="10">The sequence shown here is derived from an EMBL/GenBank/DDBJ whole genome shotgun (WGS) entry which is preliminary data.</text>
</comment>
<comment type="catalytic activity">
    <reaction evidence="1">
        <text>Hydrolysis of terminal, non-reducing beta-D-glucosyl residues with release of beta-D-glucose.</text>
        <dbReference type="EC" id="3.2.1.21"/>
    </reaction>
</comment>
<dbReference type="InterPro" id="IPR051915">
    <property type="entry name" value="Cellulose_Degrad_GH3"/>
</dbReference>
<dbReference type="GO" id="GO:0008422">
    <property type="term" value="F:beta-glucosidase activity"/>
    <property type="evidence" value="ECO:0007669"/>
    <property type="project" value="UniProtKB-EC"/>
</dbReference>
<dbReference type="PANTHER" id="PTHR30620">
    <property type="entry name" value="PERIPLASMIC BETA-GLUCOSIDASE-RELATED"/>
    <property type="match status" value="1"/>
</dbReference>
<dbReference type="PANTHER" id="PTHR30620:SF16">
    <property type="entry name" value="LYSOSOMAL BETA GLUCOSIDASE"/>
    <property type="match status" value="1"/>
</dbReference>
<dbReference type="Pfam" id="PF01915">
    <property type="entry name" value="Glyco_hydro_3_C"/>
    <property type="match status" value="1"/>
</dbReference>
<dbReference type="InterPro" id="IPR036881">
    <property type="entry name" value="Glyco_hydro_3_C_sf"/>
</dbReference>
<dbReference type="EMBL" id="JARGDL010000004">
    <property type="protein sequence ID" value="MDF1611484.1"/>
    <property type="molecule type" value="Genomic_DNA"/>
</dbReference>
<dbReference type="InterPro" id="IPR036962">
    <property type="entry name" value="Glyco_hydro_3_N_sf"/>
</dbReference>
<proteinExistence type="inferred from homology"/>